<proteinExistence type="predicted"/>
<dbReference type="EMBL" id="CALTRL010002988">
    <property type="protein sequence ID" value="CAH7677322.1"/>
    <property type="molecule type" value="Genomic_DNA"/>
</dbReference>
<evidence type="ECO:0000313" key="2">
    <source>
        <dbReference type="Proteomes" id="UP001153365"/>
    </source>
</evidence>
<evidence type="ECO:0008006" key="3">
    <source>
        <dbReference type="Google" id="ProtNLM"/>
    </source>
</evidence>
<gene>
    <name evidence="1" type="ORF">PPACK8108_LOCUS12459</name>
</gene>
<dbReference type="AlphaFoldDB" id="A0AAV0B447"/>
<comment type="caution">
    <text evidence="1">The sequence shown here is derived from an EMBL/GenBank/DDBJ whole genome shotgun (WGS) entry which is preliminary data.</text>
</comment>
<sequence length="150" mass="16692">MPRAKNNQATANNLSGHLASDDYDIISAWLIKPSNYSSCFVKQEEKLGLHHTSKQMKDCFKTYISRYVKAKKESLSKEAKLKKARNKATQKLAKFTTLWKFTEAFTTSGEEGEDLGLSIQAPLLDSAPAVGLSQIPASVQRKESFPPLLN</sequence>
<name>A0AAV0B447_PHAPC</name>
<keyword evidence="2" id="KW-1185">Reference proteome</keyword>
<reference evidence="1" key="1">
    <citation type="submission" date="2022-06" db="EMBL/GenBank/DDBJ databases">
        <authorList>
            <consortium name="SYNGENTA / RWTH Aachen University"/>
        </authorList>
    </citation>
    <scope>NUCLEOTIDE SEQUENCE</scope>
</reference>
<accession>A0AAV0B447</accession>
<dbReference type="Proteomes" id="UP001153365">
    <property type="component" value="Unassembled WGS sequence"/>
</dbReference>
<protein>
    <recommendedName>
        <fullName evidence="3">Nucleolar protein 16</fullName>
    </recommendedName>
</protein>
<evidence type="ECO:0000313" key="1">
    <source>
        <dbReference type="EMBL" id="CAH7677322.1"/>
    </source>
</evidence>
<organism evidence="1 2">
    <name type="scientific">Phakopsora pachyrhizi</name>
    <name type="common">Asian soybean rust disease fungus</name>
    <dbReference type="NCBI Taxonomy" id="170000"/>
    <lineage>
        <taxon>Eukaryota</taxon>
        <taxon>Fungi</taxon>
        <taxon>Dikarya</taxon>
        <taxon>Basidiomycota</taxon>
        <taxon>Pucciniomycotina</taxon>
        <taxon>Pucciniomycetes</taxon>
        <taxon>Pucciniales</taxon>
        <taxon>Phakopsoraceae</taxon>
        <taxon>Phakopsora</taxon>
    </lineage>
</organism>